<dbReference type="Proteomes" id="UP000664779">
    <property type="component" value="Unassembled WGS sequence"/>
</dbReference>
<dbReference type="GO" id="GO:0005737">
    <property type="term" value="C:cytoplasm"/>
    <property type="evidence" value="ECO:0007669"/>
    <property type="project" value="UniProtKB-ARBA"/>
</dbReference>
<gene>
    <name evidence="4" type="ORF">J0X15_00700</name>
</gene>
<protein>
    <submittedName>
        <fullName evidence="4">HugZ family protein</fullName>
    </submittedName>
</protein>
<feature type="domain" description="CREG-like beta-barrel" evidence="3">
    <location>
        <begin position="30"/>
        <end position="173"/>
    </location>
</feature>
<feature type="domain" description="DUF2470" evidence="2">
    <location>
        <begin position="191"/>
        <end position="260"/>
    </location>
</feature>
<dbReference type="InterPro" id="IPR012349">
    <property type="entry name" value="Split_barrel_FMN-bd"/>
</dbReference>
<dbReference type="Pfam" id="PF10615">
    <property type="entry name" value="DUF2470"/>
    <property type="match status" value="1"/>
</dbReference>
<dbReference type="PANTHER" id="PTHR13343">
    <property type="entry name" value="CREG1 PROTEIN"/>
    <property type="match status" value="1"/>
</dbReference>
<dbReference type="SUPFAM" id="SSF50475">
    <property type="entry name" value="FMN-binding split barrel"/>
    <property type="match status" value="1"/>
</dbReference>
<dbReference type="PANTHER" id="PTHR13343:SF17">
    <property type="entry name" value="CELLULAR REPRESSOR OF E1A-STIMULATED GENES, ISOFORM A"/>
    <property type="match status" value="1"/>
</dbReference>
<dbReference type="InterPro" id="IPR037119">
    <property type="entry name" value="Haem_oxidase_HugZ-like_sf"/>
</dbReference>
<dbReference type="Pfam" id="PF13883">
    <property type="entry name" value="CREG_beta-barrel"/>
    <property type="match status" value="1"/>
</dbReference>
<organism evidence="4 5">
    <name type="scientific">Roseibium limicola</name>
    <dbReference type="NCBI Taxonomy" id="2816037"/>
    <lineage>
        <taxon>Bacteria</taxon>
        <taxon>Pseudomonadati</taxon>
        <taxon>Pseudomonadota</taxon>
        <taxon>Alphaproteobacteria</taxon>
        <taxon>Hyphomicrobiales</taxon>
        <taxon>Stappiaceae</taxon>
        <taxon>Roseibium</taxon>
    </lineage>
</organism>
<dbReference type="EMBL" id="JAFLNF010000001">
    <property type="protein sequence ID" value="MBO0343724.1"/>
    <property type="molecule type" value="Genomic_DNA"/>
</dbReference>
<dbReference type="AlphaFoldDB" id="A0A939EJG4"/>
<name>A0A939EJG4_9HYPH</name>
<evidence type="ECO:0000256" key="1">
    <source>
        <dbReference type="SAM" id="MobiDB-lite"/>
    </source>
</evidence>
<dbReference type="Gene3D" id="2.30.110.10">
    <property type="entry name" value="Electron Transport, Fmn-binding Protein, Chain A"/>
    <property type="match status" value="1"/>
</dbReference>
<accession>A0A939EJG4</accession>
<keyword evidence="5" id="KW-1185">Reference proteome</keyword>
<dbReference type="InterPro" id="IPR019595">
    <property type="entry name" value="DUF2470"/>
</dbReference>
<dbReference type="Gene3D" id="3.20.180.10">
    <property type="entry name" value="PNP-oxidase-like"/>
    <property type="match status" value="1"/>
</dbReference>
<feature type="region of interest" description="Disordered" evidence="1">
    <location>
        <begin position="1"/>
        <end position="24"/>
    </location>
</feature>
<evidence type="ECO:0000259" key="3">
    <source>
        <dbReference type="Pfam" id="PF13883"/>
    </source>
</evidence>
<comment type="caution">
    <text evidence="4">The sequence shown here is derived from an EMBL/GenBank/DDBJ whole genome shotgun (WGS) entry which is preliminary data.</text>
</comment>
<sequence length="273" mass="29649">MNDDLKTASGASESSSEKKSKDVILPTDFEAKRMGRGLLRLPRHGALATLEPESGHPLASRVALATDLDGTPIILISQLSGHTKALAADLRCSLLVGDVGKGDPLAHPRMSVACSAEKVERGSDMRERVKRRFLAKNPKSDLYAEFLDFDFFRLQVLGASLNGGFGRAYALTTEDLILSSEACAQLLEREAGAIAHMNEDHRDAIKLYAEVLLKAGDGNWLISGLDPEGVDLRHGNRIERLWYADHLEGDTEMRMGLVALAKKARAMQESAAG</sequence>
<reference evidence="4" key="1">
    <citation type="submission" date="2021-03" db="EMBL/GenBank/DDBJ databases">
        <title>Roseibium sp. CAU 1637 isolated from Incheon.</title>
        <authorList>
            <person name="Kim W."/>
        </authorList>
    </citation>
    <scope>NUCLEOTIDE SEQUENCE</scope>
    <source>
        <strain evidence="4">CAU 1637</strain>
    </source>
</reference>
<evidence type="ECO:0000313" key="5">
    <source>
        <dbReference type="Proteomes" id="UP000664779"/>
    </source>
</evidence>
<dbReference type="InterPro" id="IPR055343">
    <property type="entry name" value="CREG_beta-barrel"/>
</dbReference>
<proteinExistence type="predicted"/>
<evidence type="ECO:0000259" key="2">
    <source>
        <dbReference type="Pfam" id="PF10615"/>
    </source>
</evidence>
<evidence type="ECO:0000313" key="4">
    <source>
        <dbReference type="EMBL" id="MBO0343724.1"/>
    </source>
</evidence>